<comment type="caution">
    <text evidence="1">The sequence shown here is derived from an EMBL/GenBank/DDBJ whole genome shotgun (WGS) entry which is preliminary data.</text>
</comment>
<dbReference type="Proteomes" id="UP000472755">
    <property type="component" value="Unassembled WGS sequence"/>
</dbReference>
<protein>
    <submittedName>
        <fullName evidence="1">Uncharacterized protein</fullName>
    </submittedName>
</protein>
<dbReference type="RefSeq" id="WP_155202491.1">
    <property type="nucleotide sequence ID" value="NZ_WMZN01000005.1"/>
</dbReference>
<sequence length="59" mass="7152">MNKYLSSGDSVRGVYARQKARDAEIQERIWKMRVDKMLYWFENERPIEEMTANLKINIE</sequence>
<accession>A0A6L6LRX1</accession>
<dbReference type="AlphaFoldDB" id="A0A6L6LRX1"/>
<name>A0A6L6LRX1_9FIRM</name>
<evidence type="ECO:0000313" key="1">
    <source>
        <dbReference type="EMBL" id="MTS27158.1"/>
    </source>
</evidence>
<reference evidence="1 2" key="1">
    <citation type="journal article" date="2019" name="Nat. Med.">
        <title>A library of human gut bacterial isolates paired with longitudinal multiomics data enables mechanistic microbiome research.</title>
        <authorList>
            <person name="Poyet M."/>
            <person name="Groussin M."/>
            <person name="Gibbons S.M."/>
            <person name="Avila-Pacheco J."/>
            <person name="Jiang X."/>
            <person name="Kearney S.M."/>
            <person name="Perrotta A.R."/>
            <person name="Berdy B."/>
            <person name="Zhao S."/>
            <person name="Lieberman T.D."/>
            <person name="Swanson P.K."/>
            <person name="Smith M."/>
            <person name="Roesemann S."/>
            <person name="Alexander J.E."/>
            <person name="Rich S.A."/>
            <person name="Livny J."/>
            <person name="Vlamakis H."/>
            <person name="Clish C."/>
            <person name="Bullock K."/>
            <person name="Deik A."/>
            <person name="Scott J."/>
            <person name="Pierce K.A."/>
            <person name="Xavier R.J."/>
            <person name="Alm E.J."/>
        </authorList>
    </citation>
    <scope>NUCLEOTIDE SEQUENCE [LARGE SCALE GENOMIC DNA]</scope>
    <source>
        <strain evidence="1 2">BIOML-A4</strain>
    </source>
</reference>
<organism evidence="1 2">
    <name type="scientific">Ruthenibacterium lactatiformans</name>
    <dbReference type="NCBI Taxonomy" id="1550024"/>
    <lineage>
        <taxon>Bacteria</taxon>
        <taxon>Bacillati</taxon>
        <taxon>Bacillota</taxon>
        <taxon>Clostridia</taxon>
        <taxon>Eubacteriales</taxon>
        <taxon>Oscillospiraceae</taxon>
        <taxon>Ruthenibacterium</taxon>
    </lineage>
</organism>
<dbReference type="EMBL" id="WMZU01000010">
    <property type="protein sequence ID" value="MTS27158.1"/>
    <property type="molecule type" value="Genomic_DNA"/>
</dbReference>
<evidence type="ECO:0000313" key="2">
    <source>
        <dbReference type="Proteomes" id="UP000472755"/>
    </source>
</evidence>
<proteinExistence type="predicted"/>
<gene>
    <name evidence="1" type="ORF">GMD59_07635</name>
</gene>